<feature type="domain" description="Beta-lactamase-like ARB-00930-like C-terminal" evidence="3">
    <location>
        <begin position="441"/>
        <end position="574"/>
    </location>
</feature>
<feature type="domain" description="Beta-lactamase-related" evidence="2">
    <location>
        <begin position="105"/>
        <end position="422"/>
    </location>
</feature>
<dbReference type="InterPro" id="IPR058664">
    <property type="entry name" value="ARB_00930-like_C"/>
</dbReference>
<dbReference type="RefSeq" id="XP_003170151.1">
    <property type="nucleotide sequence ID" value="XM_003170103.1"/>
</dbReference>
<dbReference type="VEuPathDB" id="FungiDB:MGYG_07395"/>
<organism evidence="5">
    <name type="scientific">Arthroderma gypseum (strain ATCC MYA-4604 / CBS 118893)</name>
    <name type="common">Microsporum gypseum</name>
    <dbReference type="NCBI Taxonomy" id="535722"/>
    <lineage>
        <taxon>Eukaryota</taxon>
        <taxon>Fungi</taxon>
        <taxon>Dikarya</taxon>
        <taxon>Ascomycota</taxon>
        <taxon>Pezizomycotina</taxon>
        <taxon>Eurotiomycetes</taxon>
        <taxon>Eurotiomycetidae</taxon>
        <taxon>Onygenales</taxon>
        <taxon>Arthrodermataceae</taxon>
        <taxon>Nannizzia</taxon>
    </lineage>
</organism>
<dbReference type="eggNOG" id="ENOG502SJKK">
    <property type="taxonomic scope" value="Eukaryota"/>
</dbReference>
<dbReference type="InterPro" id="IPR012338">
    <property type="entry name" value="Beta-lactam/transpept-like"/>
</dbReference>
<dbReference type="InterPro" id="IPR051478">
    <property type="entry name" value="Beta-lactamase-like_AB/R"/>
</dbReference>
<dbReference type="InterPro" id="IPR001466">
    <property type="entry name" value="Beta-lactam-related"/>
</dbReference>
<dbReference type="Gene3D" id="3.40.710.10">
    <property type="entry name" value="DD-peptidase/beta-lactamase superfamily"/>
    <property type="match status" value="1"/>
</dbReference>
<dbReference type="OMA" id="TAHSPAY"/>
<sequence>MRLSNTPSVALSLLLAGSAFAKYESCSLLGPDVPIPKAVSQSSAFKDALVSLKKAISDAIGTGKTAYGNLDASETSFSLDIFSVHEEDALFTYHYDAPELPDPKEGVKKLDSNSIYRLGSISKLLTMQIFLATVGDISFNEPITKYIPELAAFATQHAADDDIDFMDWDSVTIGALASQLGGIPRDIAGSPESDARAIDDLPDGVPAPIFSPLPENITDAECPNFDAVPCTRAGVLGSINVQHPAFAPSWGPAYSNVAYTLLQYALEDMSKQSFPDLFASKFIKPLQLKDTYYSNAPISQGIVPYNDTEAQYTNDLMALSPGGGFYSTTNDMRAIGKAILNSTLLSPAQTRRWMKPLTFTANDAVLVGAPWEILKAPLPERATWMYTKGGDIGVYSTQIILLPDYGIGFNILAAGDKAKEVNPIIADFVAAIGIPAFEQAAKEEAGNVYAGTYTRPGSNDTLVLAVDKNPGLLVSRFLINGTDVVTSFGGEGKQLRVVPSGLHGGKGKRQGFRVVLAQKPSPEGAFVNTCTDWYIVSADVIAGVSLDDIVITLNADGDKAVEVNARGYRVAYSRS</sequence>
<dbReference type="PANTHER" id="PTHR22935:SF97">
    <property type="entry name" value="BETA-LACTAMASE-RELATED DOMAIN-CONTAINING PROTEIN"/>
    <property type="match status" value="1"/>
</dbReference>
<name>E4V314_ARTGP</name>
<evidence type="ECO:0000313" key="5">
    <source>
        <dbReference type="Proteomes" id="UP000002669"/>
    </source>
</evidence>
<dbReference type="PANTHER" id="PTHR22935">
    <property type="entry name" value="PENICILLIN-BINDING PROTEIN"/>
    <property type="match status" value="1"/>
</dbReference>
<dbReference type="HOGENOM" id="CLU_019706_0_0_1"/>
<feature type="signal peptide" evidence="1">
    <location>
        <begin position="1"/>
        <end position="21"/>
    </location>
</feature>
<evidence type="ECO:0000313" key="4">
    <source>
        <dbReference type="EMBL" id="EFR04388.1"/>
    </source>
</evidence>
<dbReference type="InParanoid" id="E4V314"/>
<accession>E4V314</accession>
<evidence type="ECO:0000256" key="1">
    <source>
        <dbReference type="SAM" id="SignalP"/>
    </source>
</evidence>
<dbReference type="AlphaFoldDB" id="E4V314"/>
<gene>
    <name evidence="4" type="ORF">MGYG_07395</name>
</gene>
<proteinExistence type="predicted"/>
<keyword evidence="1" id="KW-0732">Signal</keyword>
<dbReference type="GeneID" id="10025390"/>
<dbReference type="EMBL" id="DS989828">
    <property type="protein sequence ID" value="EFR04388.1"/>
    <property type="molecule type" value="Genomic_DNA"/>
</dbReference>
<dbReference type="Pfam" id="PF00144">
    <property type="entry name" value="Beta-lactamase"/>
    <property type="match status" value="1"/>
</dbReference>
<protein>
    <submittedName>
        <fullName evidence="4">Beta-lactamase</fullName>
    </submittedName>
</protein>
<evidence type="ECO:0000259" key="3">
    <source>
        <dbReference type="Pfam" id="PF26335"/>
    </source>
</evidence>
<evidence type="ECO:0000259" key="2">
    <source>
        <dbReference type="Pfam" id="PF00144"/>
    </source>
</evidence>
<reference evidence="5" key="1">
    <citation type="journal article" date="2012" name="MBio">
        <title>Comparative genome analysis of Trichophyton rubrum and related dermatophytes reveals candidate genes involved in infection.</title>
        <authorList>
            <person name="Martinez D.A."/>
            <person name="Oliver B.G."/>
            <person name="Graeser Y."/>
            <person name="Goldberg J.M."/>
            <person name="Li W."/>
            <person name="Martinez-Rossi N.M."/>
            <person name="Monod M."/>
            <person name="Shelest E."/>
            <person name="Barton R.C."/>
            <person name="Birch E."/>
            <person name="Brakhage A.A."/>
            <person name="Chen Z."/>
            <person name="Gurr S.J."/>
            <person name="Heiman D."/>
            <person name="Heitman J."/>
            <person name="Kosti I."/>
            <person name="Rossi A."/>
            <person name="Saif S."/>
            <person name="Samalova M."/>
            <person name="Saunders C.W."/>
            <person name="Shea T."/>
            <person name="Summerbell R.C."/>
            <person name="Xu J."/>
            <person name="Young S."/>
            <person name="Zeng Q."/>
            <person name="Birren B.W."/>
            <person name="Cuomo C.A."/>
            <person name="White T.C."/>
        </authorList>
    </citation>
    <scope>NUCLEOTIDE SEQUENCE [LARGE SCALE GENOMIC DNA]</scope>
    <source>
        <strain evidence="5">ATCC MYA-4604 / CBS 118893</strain>
    </source>
</reference>
<dbReference type="Pfam" id="PF26335">
    <property type="entry name" value="ARB_00930_C"/>
    <property type="match status" value="1"/>
</dbReference>
<keyword evidence="5" id="KW-1185">Reference proteome</keyword>
<dbReference type="SUPFAM" id="SSF56601">
    <property type="entry name" value="beta-lactamase/transpeptidase-like"/>
    <property type="match status" value="1"/>
</dbReference>
<dbReference type="OrthoDB" id="10250282at2759"/>
<dbReference type="STRING" id="535722.E4V314"/>
<feature type="chain" id="PRO_5003190905" evidence="1">
    <location>
        <begin position="22"/>
        <end position="575"/>
    </location>
</feature>
<dbReference type="Proteomes" id="UP000002669">
    <property type="component" value="Unassembled WGS sequence"/>
</dbReference>